<name>A0ABW5SD42_9FLAO</name>
<feature type="compositionally biased region" description="Low complexity" evidence="2">
    <location>
        <begin position="349"/>
        <end position="360"/>
    </location>
</feature>
<protein>
    <recommendedName>
        <fullName evidence="1">DNA 3'-5' helicase II</fullName>
    </recommendedName>
</protein>
<comment type="caution">
    <text evidence="4">The sequence shown here is derived from an EMBL/GenBank/DDBJ whole genome shotgun (WGS) entry which is preliminary data.</text>
</comment>
<evidence type="ECO:0000313" key="5">
    <source>
        <dbReference type="Proteomes" id="UP001597357"/>
    </source>
</evidence>
<dbReference type="EMBL" id="JBHULZ010000023">
    <property type="protein sequence ID" value="MFD2697403.1"/>
    <property type="molecule type" value="Genomic_DNA"/>
</dbReference>
<feature type="region of interest" description="Disordered" evidence="2">
    <location>
        <begin position="349"/>
        <end position="369"/>
    </location>
</feature>
<evidence type="ECO:0000256" key="1">
    <source>
        <dbReference type="ARBA" id="ARBA00034923"/>
    </source>
</evidence>
<dbReference type="Gene3D" id="3.40.50.300">
    <property type="entry name" value="P-loop containing nucleotide triphosphate hydrolases"/>
    <property type="match status" value="2"/>
</dbReference>
<accession>A0ABW5SD42</accession>
<gene>
    <name evidence="4" type="ORF">ACFSQ0_05320</name>
</gene>
<dbReference type="Pfam" id="PF09848">
    <property type="entry name" value="SLFN-g3_helicase"/>
    <property type="match status" value="1"/>
</dbReference>
<feature type="domain" description="Schlafen group 3-like DNA/RNA helicase" evidence="3">
    <location>
        <begin position="26"/>
        <end position="173"/>
    </location>
</feature>
<dbReference type="PANTHER" id="PTHR11070">
    <property type="entry name" value="UVRD / RECB / PCRA DNA HELICASE FAMILY MEMBER"/>
    <property type="match status" value="1"/>
</dbReference>
<evidence type="ECO:0000256" key="2">
    <source>
        <dbReference type="SAM" id="MobiDB-lite"/>
    </source>
</evidence>
<dbReference type="SUPFAM" id="SSF52540">
    <property type="entry name" value="P-loop containing nucleoside triphosphate hydrolases"/>
    <property type="match status" value="1"/>
</dbReference>
<evidence type="ECO:0000259" key="3">
    <source>
        <dbReference type="Pfam" id="PF09848"/>
    </source>
</evidence>
<sequence>MPYNFELPLITDLTPDQQTVLNYAEAVAVSGGPGTGKSVIGLWRHIRNYDTGNAKSLLLTYTVSLERFLKETCRTINEEAANNVNRTFRYTTGTDQQQYDEIIVDEAQDVNIERYEIIRRNANRVSYTTDDNQILYPEQSTKSEQLHNVFGNQTFTLRTNFRNTHEITRFVRSLFPDHIIQDGNSNGPIPQLIHTDNDEDDQLQAIIDIINTYQDPTHNIAVLDPFQNGVRKLRQKLSDRGINCSYYVNEADNLNQIERVHVTTFKSCKGLEFNTIIVPNFASYSWWLRERPNIVTENDIYVVLTRSKNNVFLINNSPNYYSKKNMAPLAIPLQRGTVQEEDYVPNQQIQNNQQQNNNPIIDDDDDLPF</sequence>
<dbReference type="GO" id="GO:0004386">
    <property type="term" value="F:helicase activity"/>
    <property type="evidence" value="ECO:0007669"/>
    <property type="project" value="UniProtKB-KW"/>
</dbReference>
<keyword evidence="4" id="KW-0347">Helicase</keyword>
<reference evidence="5" key="1">
    <citation type="journal article" date="2019" name="Int. J. Syst. Evol. Microbiol.">
        <title>The Global Catalogue of Microorganisms (GCM) 10K type strain sequencing project: providing services to taxonomists for standard genome sequencing and annotation.</title>
        <authorList>
            <consortium name="The Broad Institute Genomics Platform"/>
            <consortium name="The Broad Institute Genome Sequencing Center for Infectious Disease"/>
            <person name="Wu L."/>
            <person name="Ma J."/>
        </authorList>
    </citation>
    <scope>NUCLEOTIDE SEQUENCE [LARGE SCALE GENOMIC DNA]</scope>
    <source>
        <strain evidence="5">KCTC 42255</strain>
    </source>
</reference>
<organism evidence="4 5">
    <name type="scientific">Mesonia sediminis</name>
    <dbReference type="NCBI Taxonomy" id="1703946"/>
    <lineage>
        <taxon>Bacteria</taxon>
        <taxon>Pseudomonadati</taxon>
        <taxon>Bacteroidota</taxon>
        <taxon>Flavobacteriia</taxon>
        <taxon>Flavobacteriales</taxon>
        <taxon>Flavobacteriaceae</taxon>
        <taxon>Mesonia</taxon>
    </lineage>
</organism>
<dbReference type="RefSeq" id="WP_379045185.1">
    <property type="nucleotide sequence ID" value="NZ_JBHULZ010000023.1"/>
</dbReference>
<keyword evidence="4" id="KW-0547">Nucleotide-binding</keyword>
<dbReference type="Proteomes" id="UP001597357">
    <property type="component" value="Unassembled WGS sequence"/>
</dbReference>
<evidence type="ECO:0000313" key="4">
    <source>
        <dbReference type="EMBL" id="MFD2697403.1"/>
    </source>
</evidence>
<keyword evidence="4" id="KW-0067">ATP-binding</keyword>
<dbReference type="InterPro" id="IPR018647">
    <property type="entry name" value="SLFN_3-like_DNA/RNA_helicase"/>
</dbReference>
<proteinExistence type="predicted"/>
<keyword evidence="5" id="KW-1185">Reference proteome</keyword>
<dbReference type="InterPro" id="IPR000212">
    <property type="entry name" value="DNA_helicase_UvrD/REP"/>
</dbReference>
<keyword evidence="4" id="KW-0378">Hydrolase</keyword>
<dbReference type="InterPro" id="IPR027417">
    <property type="entry name" value="P-loop_NTPase"/>
</dbReference>
<dbReference type="PANTHER" id="PTHR11070:SF2">
    <property type="entry name" value="ATP-DEPENDENT DNA HELICASE SRS2"/>
    <property type="match status" value="1"/>
</dbReference>